<dbReference type="PANTHER" id="PTHR43432">
    <property type="entry name" value="SLR0285 PROTEIN"/>
    <property type="match status" value="1"/>
</dbReference>
<name>A0ABP8SGH5_9ACTN</name>
<accession>A0ABP8SGH5</accession>
<evidence type="ECO:0000313" key="5">
    <source>
        <dbReference type="Proteomes" id="UP001500307"/>
    </source>
</evidence>
<dbReference type="InterPro" id="IPR040086">
    <property type="entry name" value="MJ0683-like"/>
</dbReference>
<dbReference type="PANTHER" id="PTHR43432:SF3">
    <property type="entry name" value="SLR0285 PROTEIN"/>
    <property type="match status" value="1"/>
</dbReference>
<organism evidence="4 5">
    <name type="scientific">Micromonospora coerulea</name>
    <dbReference type="NCBI Taxonomy" id="47856"/>
    <lineage>
        <taxon>Bacteria</taxon>
        <taxon>Bacillati</taxon>
        <taxon>Actinomycetota</taxon>
        <taxon>Actinomycetes</taxon>
        <taxon>Micromonosporales</taxon>
        <taxon>Micromonosporaceae</taxon>
        <taxon>Micromonospora</taxon>
    </lineage>
</organism>
<sequence>MSIAFLDEALQRSVEPSAPSTVARLIALRAMRDAGLTPTVFVAPILPELTDSTEQIDELIGTVAEAGAGNILPTPLYLSAASKACSSPGSAVNIPNCSPRTPISTRTARARPVVTVTSSGHG</sequence>
<dbReference type="RefSeq" id="WP_346118997.1">
    <property type="nucleotide sequence ID" value="NZ_BAABGU010000011.1"/>
</dbReference>
<evidence type="ECO:0000256" key="3">
    <source>
        <dbReference type="ARBA" id="ARBA00023014"/>
    </source>
</evidence>
<gene>
    <name evidence="4" type="ORF">GCM10023176_24100</name>
</gene>
<protein>
    <submittedName>
        <fullName evidence="4">Uncharacterized protein</fullName>
    </submittedName>
</protein>
<dbReference type="Gene3D" id="3.80.30.30">
    <property type="match status" value="1"/>
</dbReference>
<keyword evidence="1" id="KW-0479">Metal-binding</keyword>
<keyword evidence="5" id="KW-1185">Reference proteome</keyword>
<keyword evidence="2" id="KW-0408">Iron</keyword>
<comment type="caution">
    <text evidence="4">The sequence shown here is derived from an EMBL/GenBank/DDBJ whole genome shotgun (WGS) entry which is preliminary data.</text>
</comment>
<reference evidence="5" key="1">
    <citation type="journal article" date="2019" name="Int. J. Syst. Evol. Microbiol.">
        <title>The Global Catalogue of Microorganisms (GCM) 10K type strain sequencing project: providing services to taxonomists for standard genome sequencing and annotation.</title>
        <authorList>
            <consortium name="The Broad Institute Genomics Platform"/>
            <consortium name="The Broad Institute Genome Sequencing Center for Infectious Disease"/>
            <person name="Wu L."/>
            <person name="Ma J."/>
        </authorList>
    </citation>
    <scope>NUCLEOTIDE SEQUENCE [LARGE SCALE GENOMIC DNA]</scope>
    <source>
        <strain evidence="5">JCM 3175</strain>
    </source>
</reference>
<evidence type="ECO:0000313" key="4">
    <source>
        <dbReference type="EMBL" id="GAA4568846.1"/>
    </source>
</evidence>
<proteinExistence type="predicted"/>
<keyword evidence="3" id="KW-0411">Iron-sulfur</keyword>
<evidence type="ECO:0000256" key="2">
    <source>
        <dbReference type="ARBA" id="ARBA00023004"/>
    </source>
</evidence>
<dbReference type="Proteomes" id="UP001500307">
    <property type="component" value="Unassembled WGS sequence"/>
</dbReference>
<evidence type="ECO:0000256" key="1">
    <source>
        <dbReference type="ARBA" id="ARBA00022723"/>
    </source>
</evidence>
<dbReference type="EMBL" id="BAABGU010000011">
    <property type="protein sequence ID" value="GAA4568846.1"/>
    <property type="molecule type" value="Genomic_DNA"/>
</dbReference>